<protein>
    <submittedName>
        <fullName evidence="1">Uncharacterized protein</fullName>
    </submittedName>
</protein>
<name>A0A1I3KVQ7_9SPHI</name>
<reference evidence="1 2" key="1">
    <citation type="submission" date="2016-10" db="EMBL/GenBank/DDBJ databases">
        <authorList>
            <person name="de Groot N.N."/>
        </authorList>
    </citation>
    <scope>NUCLEOTIDE SEQUENCE [LARGE SCALE GENOMIC DNA]</scope>
    <source>
        <strain evidence="1 2">RK1</strain>
    </source>
</reference>
<dbReference type="Proteomes" id="UP000198670">
    <property type="component" value="Unassembled WGS sequence"/>
</dbReference>
<evidence type="ECO:0000313" key="2">
    <source>
        <dbReference type="Proteomes" id="UP000198670"/>
    </source>
</evidence>
<sequence length="280" mass="32035">MQIYLSLQFIYLCFMFNVNSSFYQFLTALQNKLNTEFDLRALSETACLLSANGTSISIVYYLCSSDKRIHIDTDSRYIHVDEDLWITRPDLLLNRIAALAGKAQRIYARDTVAARIDKQRAMAFQQAHHLQVALPGKYRYGLFHKGDLVAIAVFSGGRKMNNRPADYRSFELLRFCHKQGVQAVGGFSKLIDAFQQEFHPGDIMTYADKDWSDGDSYRKIGFTIVGETEPQRFWINTQTKQRYDEHTLPQAIKDASLSVRQSLGYAPLYNSGSIKLIKVL</sequence>
<accession>A0A1I3KVQ7</accession>
<evidence type="ECO:0000313" key="1">
    <source>
        <dbReference type="EMBL" id="SFI76583.1"/>
    </source>
</evidence>
<gene>
    <name evidence="1" type="ORF">SAMN05444682_105318</name>
</gene>
<keyword evidence="2" id="KW-1185">Reference proteome</keyword>
<dbReference type="STRING" id="1477437.SAMN05444682_105318"/>
<proteinExistence type="predicted"/>
<organism evidence="1 2">
    <name type="scientific">Parapedobacter indicus</name>
    <dbReference type="NCBI Taxonomy" id="1477437"/>
    <lineage>
        <taxon>Bacteria</taxon>
        <taxon>Pseudomonadati</taxon>
        <taxon>Bacteroidota</taxon>
        <taxon>Sphingobacteriia</taxon>
        <taxon>Sphingobacteriales</taxon>
        <taxon>Sphingobacteriaceae</taxon>
        <taxon>Parapedobacter</taxon>
    </lineage>
</organism>
<dbReference type="AlphaFoldDB" id="A0A1I3KVQ7"/>
<dbReference type="EMBL" id="FOQO01000005">
    <property type="protein sequence ID" value="SFI76583.1"/>
    <property type="molecule type" value="Genomic_DNA"/>
</dbReference>